<dbReference type="EMBL" id="JAKLTR010000001">
    <property type="protein sequence ID" value="MCG2612882.1"/>
    <property type="molecule type" value="Genomic_DNA"/>
</dbReference>
<name>A0ABS9KKM6_9BACT</name>
<dbReference type="RefSeq" id="WP_237868109.1">
    <property type="nucleotide sequence ID" value="NZ_JAKLTR010000001.1"/>
</dbReference>
<gene>
    <name evidence="1" type="ORF">LZZ85_01275</name>
</gene>
<reference evidence="1" key="1">
    <citation type="submission" date="2022-01" db="EMBL/GenBank/DDBJ databases">
        <authorList>
            <person name="Jo J.-H."/>
            <person name="Im W.-T."/>
        </authorList>
    </citation>
    <scope>NUCLEOTIDE SEQUENCE</scope>
    <source>
        <strain evidence="1">NA20</strain>
    </source>
</reference>
<proteinExistence type="predicted"/>
<dbReference type="InterPro" id="IPR025535">
    <property type="entry name" value="DUF4421"/>
</dbReference>
<dbReference type="Proteomes" id="UP001165367">
    <property type="component" value="Unassembled WGS sequence"/>
</dbReference>
<evidence type="ECO:0000313" key="1">
    <source>
        <dbReference type="EMBL" id="MCG2612882.1"/>
    </source>
</evidence>
<protein>
    <submittedName>
        <fullName evidence="1">DUF4421 domain-containing protein</fullName>
    </submittedName>
</protein>
<comment type="caution">
    <text evidence="1">The sequence shown here is derived from an EMBL/GenBank/DDBJ whole genome shotgun (WGS) entry which is preliminary data.</text>
</comment>
<accession>A0ABS9KKM6</accession>
<dbReference type="Pfam" id="PF14391">
    <property type="entry name" value="DUF4421"/>
    <property type="match status" value="1"/>
</dbReference>
<organism evidence="1 2">
    <name type="scientific">Terrimonas ginsenosidimutans</name>
    <dbReference type="NCBI Taxonomy" id="2908004"/>
    <lineage>
        <taxon>Bacteria</taxon>
        <taxon>Pseudomonadati</taxon>
        <taxon>Bacteroidota</taxon>
        <taxon>Chitinophagia</taxon>
        <taxon>Chitinophagales</taxon>
        <taxon>Chitinophagaceae</taxon>
        <taxon>Terrimonas</taxon>
    </lineage>
</organism>
<evidence type="ECO:0000313" key="2">
    <source>
        <dbReference type="Proteomes" id="UP001165367"/>
    </source>
</evidence>
<sequence length="357" mass="40277">MLATQTRSTRLYRPGFAVALLLFAFGSASGQKLPAPEYDSTYYKKYPKQITGRVYLSKKYTSLSLEGKDRLKPMRYRPNTPVTMGVGATYGILTLNVGFPIPFLSRDSKETGRSKYLDLQSHIYATDWLIDLYGQFYKGYHATPRGSASLRPDSFYVRPDVRVNMIGASVYRLLNGERFSYRAAFLQNEWQRKSAGSLLIGGEAYTGVIKGDSALIPNHLDSFYRQHDIDRIRFTEFGPGIGYAYTHVHKENYFVTGSITATGDISFVREFKGKESETRTSISPNLMVRIVAGYNSDNWTFNLAWINSSTNLKGKSSNDQYLISIGSFRLALAKRLTPGKKLKKQLKVIDDLQAPTM</sequence>
<keyword evidence="2" id="KW-1185">Reference proteome</keyword>